<evidence type="ECO:0000313" key="1">
    <source>
        <dbReference type="EMBL" id="NMC61700.1"/>
    </source>
</evidence>
<evidence type="ECO:0000313" key="2">
    <source>
        <dbReference type="Proteomes" id="UP000524246"/>
    </source>
</evidence>
<comment type="caution">
    <text evidence="1">The sequence shown here is derived from an EMBL/GenBank/DDBJ whole genome shotgun (WGS) entry which is preliminary data.</text>
</comment>
<organism evidence="1 2">
    <name type="scientific">SAR324 cluster bacterium</name>
    <dbReference type="NCBI Taxonomy" id="2024889"/>
    <lineage>
        <taxon>Bacteria</taxon>
        <taxon>Deltaproteobacteria</taxon>
        <taxon>SAR324 cluster</taxon>
    </lineage>
</organism>
<dbReference type="AlphaFoldDB" id="A0A7X9FP33"/>
<reference evidence="1 2" key="1">
    <citation type="journal article" date="2020" name="Biotechnol. Biofuels">
        <title>New insights from the biogas microbiome by comprehensive genome-resolved metagenomics of nearly 1600 species originating from multiple anaerobic digesters.</title>
        <authorList>
            <person name="Campanaro S."/>
            <person name="Treu L."/>
            <person name="Rodriguez-R L.M."/>
            <person name="Kovalovszki A."/>
            <person name="Ziels R.M."/>
            <person name="Maus I."/>
            <person name="Zhu X."/>
            <person name="Kougias P.G."/>
            <person name="Basile A."/>
            <person name="Luo G."/>
            <person name="Schluter A."/>
            <person name="Konstantinidis K.T."/>
            <person name="Angelidaki I."/>
        </authorList>
    </citation>
    <scope>NUCLEOTIDE SEQUENCE [LARGE SCALE GENOMIC DNA]</scope>
    <source>
        <strain evidence="1">AS27yjCOA_65</strain>
    </source>
</reference>
<gene>
    <name evidence="1" type="ORF">GYA55_00885</name>
</gene>
<accession>A0A7X9FP33</accession>
<dbReference type="Proteomes" id="UP000524246">
    <property type="component" value="Unassembled WGS sequence"/>
</dbReference>
<protein>
    <submittedName>
        <fullName evidence="1">Uncharacterized protein</fullName>
    </submittedName>
</protein>
<sequence>MFEALLSSTCRDRCACANPIELLNSILSQSVRRELLNGEILNGLDNLENVSTDCKSLDEWSYRQRLLGANEKIRMLSSVSLFASSLLKGQRISEYHSNSFKELVLWSLCNNDSDTQLCEEGQTYLESVGFDKAAIGLSVALANKAKDKRKLCETALINMDCYEKIKKGSNNSENLFELLQEYRCVDEPLSLNRLASYDVLPVFLKSGLKLEAVLGDWAAKRFPSNFGEKRFSIFLEAPCGFLLLYKQEPQAVIGFYASSPTELFIPQIQGIRGWIYPKDSPDKLSGIEPIGRSHARGLATVKGKELLIKMLEQQARAWGFKRVVIQRGRDNMWTRENEFASFPHLTIEEAESLYDHLALGLGYKRTSDHNLAKDLSIGYGNPDRS</sequence>
<name>A0A7X9FP33_9DELT</name>
<proteinExistence type="predicted"/>
<dbReference type="EMBL" id="JAAZON010000029">
    <property type="protein sequence ID" value="NMC61700.1"/>
    <property type="molecule type" value="Genomic_DNA"/>
</dbReference>